<dbReference type="InterPro" id="IPR001775">
    <property type="entry name" value="GspD/PilQ"/>
</dbReference>
<dbReference type="PANTHER" id="PTHR30332:SF17">
    <property type="entry name" value="TYPE IV PILIATION SYSTEM PROTEIN DR_0774-RELATED"/>
    <property type="match status" value="1"/>
</dbReference>
<dbReference type="GO" id="GO:0015627">
    <property type="term" value="C:type II protein secretion system complex"/>
    <property type="evidence" value="ECO:0007669"/>
    <property type="project" value="TreeGrafter"/>
</dbReference>
<evidence type="ECO:0000313" key="7">
    <source>
        <dbReference type="Proteomes" id="UP000199233"/>
    </source>
</evidence>
<reference evidence="6 7" key="1">
    <citation type="submission" date="2016-10" db="EMBL/GenBank/DDBJ databases">
        <authorList>
            <person name="de Groot N.N."/>
        </authorList>
    </citation>
    <scope>NUCLEOTIDE SEQUENCE [LARGE SCALE GENOMIC DNA]</scope>
    <source>
        <strain evidence="6 7">DSM 25927</strain>
    </source>
</reference>
<proteinExistence type="inferred from homology"/>
<dbReference type="PRINTS" id="PR00811">
    <property type="entry name" value="BCTERIALGSPD"/>
</dbReference>
<evidence type="ECO:0000256" key="3">
    <source>
        <dbReference type="SAM" id="SignalP"/>
    </source>
</evidence>
<keyword evidence="7" id="KW-1185">Reference proteome</keyword>
<feature type="chain" id="PRO_5011646151" evidence="3">
    <location>
        <begin position="25"/>
        <end position="538"/>
    </location>
</feature>
<feature type="domain" description="Type II/III secretion system secretin-like" evidence="4">
    <location>
        <begin position="316"/>
        <end position="479"/>
    </location>
</feature>
<sequence length="538" mass="56453">MNRAITPVLPLALLALASASPLQAAPPAATPAPVAISAVPMQATRQVAVNQSLVLQLGAGIRNVSVSNPGIADLMVLHERELYVAGKTPGTTNVVVWGKDGKVLSSFPVQVTLDIEGLKQKLHELMPDESIRVQSAEENLVLSGTVSSVSHMDAAKQVAQSFLPDCVNAWSDALAQAGKPGEQATAATQPQKDELCKKAHVVNLMQVGGAQQVMLKITVAEVARTVVRRLNSDLNIFNFGKNWSGGAVAGGATFPNALDANGLLTPVLGSLNGSAATIGPPVSLLQPNLPGIDNTGIFLNYLRGNLLLNAVLDVSKRNGLARILSEPTLTALTGQEAQFISGGEFPVPVPQGNNNVAIEFKEYGVSVRFTPLVLDSGKINLNLNVTVSELSTDNNLSLTSSGTTATFIIPSLTKRSASSSVELADGQTIGIAGLINDNVRSYVERLPGLGDIPILGALFHSQQYLSGQTELVMFVTPHLAKPIAAGQMRLPTDGYVAPSDFEFYLLGRLEGGKPRSRNPAAAELGTEAAPQARFGHDL</sequence>
<evidence type="ECO:0000256" key="2">
    <source>
        <dbReference type="SAM" id="MobiDB-lite"/>
    </source>
</evidence>
<dbReference type="InterPro" id="IPR004846">
    <property type="entry name" value="T2SS/T3SS_dom"/>
</dbReference>
<feature type="domain" description="Pilus formation protein N-terminal" evidence="5">
    <location>
        <begin position="45"/>
        <end position="112"/>
    </location>
</feature>
<gene>
    <name evidence="6" type="ORF">SAMN04488038_10977</name>
</gene>
<dbReference type="PANTHER" id="PTHR30332">
    <property type="entry name" value="PROBABLE GENERAL SECRETION PATHWAY PROTEIN D"/>
    <property type="match status" value="1"/>
</dbReference>
<protein>
    <submittedName>
        <fullName evidence="6">Pilus assembly protein CpaC</fullName>
    </submittedName>
</protein>
<dbReference type="GO" id="GO:0009306">
    <property type="term" value="P:protein secretion"/>
    <property type="evidence" value="ECO:0007669"/>
    <property type="project" value="InterPro"/>
</dbReference>
<dbReference type="InterPro" id="IPR050810">
    <property type="entry name" value="Bact_Secretion_Sys_Channel"/>
</dbReference>
<name>A0A1H9HXT8_9GAMM</name>
<evidence type="ECO:0000313" key="6">
    <source>
        <dbReference type="EMBL" id="SEQ67077.1"/>
    </source>
</evidence>
<evidence type="ECO:0000256" key="1">
    <source>
        <dbReference type="RuleBase" id="RU004003"/>
    </source>
</evidence>
<evidence type="ECO:0000259" key="4">
    <source>
        <dbReference type="Pfam" id="PF00263"/>
    </source>
</evidence>
<dbReference type="EMBL" id="FOFS01000009">
    <property type="protein sequence ID" value="SEQ67077.1"/>
    <property type="molecule type" value="Genomic_DNA"/>
</dbReference>
<dbReference type="AlphaFoldDB" id="A0A1H9HXT8"/>
<feature type="region of interest" description="Disordered" evidence="2">
    <location>
        <begin position="515"/>
        <end position="538"/>
    </location>
</feature>
<dbReference type="Proteomes" id="UP000199233">
    <property type="component" value="Unassembled WGS sequence"/>
</dbReference>
<dbReference type="InterPro" id="IPR032789">
    <property type="entry name" value="T2SS-T3SS_pil_N"/>
</dbReference>
<dbReference type="STRING" id="489703.SAMN04488038_10977"/>
<keyword evidence="3" id="KW-0732">Signal</keyword>
<dbReference type="Pfam" id="PF00263">
    <property type="entry name" value="Secretin"/>
    <property type="match status" value="1"/>
</dbReference>
<dbReference type="OrthoDB" id="9775455at2"/>
<dbReference type="RefSeq" id="WP_093286450.1">
    <property type="nucleotide sequence ID" value="NZ_FOFS01000009.1"/>
</dbReference>
<evidence type="ECO:0000259" key="5">
    <source>
        <dbReference type="Pfam" id="PF13629"/>
    </source>
</evidence>
<dbReference type="Pfam" id="PF13629">
    <property type="entry name" value="T2SS-T3SS_pil_N"/>
    <property type="match status" value="1"/>
</dbReference>
<accession>A0A1H9HXT8</accession>
<organism evidence="6 7">
    <name type="scientific">Solimonas aquatica</name>
    <dbReference type="NCBI Taxonomy" id="489703"/>
    <lineage>
        <taxon>Bacteria</taxon>
        <taxon>Pseudomonadati</taxon>
        <taxon>Pseudomonadota</taxon>
        <taxon>Gammaproteobacteria</taxon>
        <taxon>Nevskiales</taxon>
        <taxon>Nevskiaceae</taxon>
        <taxon>Solimonas</taxon>
    </lineage>
</organism>
<comment type="similarity">
    <text evidence="1">Belongs to the bacterial secretin family.</text>
</comment>
<feature type="signal peptide" evidence="3">
    <location>
        <begin position="1"/>
        <end position="24"/>
    </location>
</feature>